<gene>
    <name evidence="1" type="ORF">QAD02_013655</name>
</gene>
<accession>A0ACC2P449</accession>
<dbReference type="Proteomes" id="UP001239111">
    <property type="component" value="Chromosome 2"/>
</dbReference>
<evidence type="ECO:0000313" key="1">
    <source>
        <dbReference type="EMBL" id="KAJ8677868.1"/>
    </source>
</evidence>
<comment type="caution">
    <text evidence="1">The sequence shown here is derived from an EMBL/GenBank/DDBJ whole genome shotgun (WGS) entry which is preliminary data.</text>
</comment>
<keyword evidence="2" id="KW-1185">Reference proteome</keyword>
<evidence type="ECO:0000313" key="2">
    <source>
        <dbReference type="Proteomes" id="UP001239111"/>
    </source>
</evidence>
<name>A0ACC2P449_9HYME</name>
<protein>
    <submittedName>
        <fullName evidence="1">Uncharacterized protein</fullName>
    </submittedName>
</protein>
<proteinExistence type="predicted"/>
<sequence length="389" mass="43880">MPSCCVLGCDSGSFRQERRAVAANERPKPFFNFPKDEALANQWKQNLTFKEDFYARKEKKVCEDHFYQHDILKKDLITLENGEILQLGRKKYFLKQNAVPIRNATGQENICPVGDTSECLNAQITSMSRRIIHKLYTIHIVLWVFQSEGACVNLRVAKDESLQNVTNKRPSTVPSEISPKRRRYNIEVPVTPMPNAAIASRALESAPKGLVALRIKSIERGIFITPTSNSITTAGSSRVATNSNSLQDTRRESTADEHHISQNEIDREENYAKPGRSHEGVPVDEKSTKGIVASRVQIIEKEFLSPANQVSESTTGSIDSIETCKYQTKLLKFDSLKSHLEAHVPLRRWTYNILNDQSIQIAYLEADLLSTEVAFNLTSDLKFTVIDPL</sequence>
<dbReference type="EMBL" id="CM056742">
    <property type="protein sequence ID" value="KAJ8677868.1"/>
    <property type="molecule type" value="Genomic_DNA"/>
</dbReference>
<reference evidence="1" key="1">
    <citation type="submission" date="2023-04" db="EMBL/GenBank/DDBJ databases">
        <title>A chromosome-level genome assembly of the parasitoid wasp Eretmocerus hayati.</title>
        <authorList>
            <person name="Zhong Y."/>
            <person name="Liu S."/>
            <person name="Liu Y."/>
        </authorList>
    </citation>
    <scope>NUCLEOTIDE SEQUENCE</scope>
    <source>
        <strain evidence="1">ZJU_SS_LIU_2023</strain>
    </source>
</reference>
<organism evidence="1 2">
    <name type="scientific">Eretmocerus hayati</name>
    <dbReference type="NCBI Taxonomy" id="131215"/>
    <lineage>
        <taxon>Eukaryota</taxon>
        <taxon>Metazoa</taxon>
        <taxon>Ecdysozoa</taxon>
        <taxon>Arthropoda</taxon>
        <taxon>Hexapoda</taxon>
        <taxon>Insecta</taxon>
        <taxon>Pterygota</taxon>
        <taxon>Neoptera</taxon>
        <taxon>Endopterygota</taxon>
        <taxon>Hymenoptera</taxon>
        <taxon>Apocrita</taxon>
        <taxon>Proctotrupomorpha</taxon>
        <taxon>Chalcidoidea</taxon>
        <taxon>Aphelinidae</taxon>
        <taxon>Aphelininae</taxon>
        <taxon>Eretmocerus</taxon>
    </lineage>
</organism>